<name>A0A975B5Q2_9BACT</name>
<organism evidence="12 13">
    <name type="scientific">Desulfonema limicola</name>
    <dbReference type="NCBI Taxonomy" id="45656"/>
    <lineage>
        <taxon>Bacteria</taxon>
        <taxon>Pseudomonadati</taxon>
        <taxon>Thermodesulfobacteriota</taxon>
        <taxon>Desulfobacteria</taxon>
        <taxon>Desulfobacterales</taxon>
        <taxon>Desulfococcaceae</taxon>
        <taxon>Desulfonema</taxon>
    </lineage>
</organism>
<protein>
    <recommendedName>
        <fullName evidence="6 10">UDP-glucose 4-epimerase</fullName>
        <ecNumber evidence="5 10">5.1.3.2</ecNumber>
    </recommendedName>
</protein>
<dbReference type="AlphaFoldDB" id="A0A975B5Q2"/>
<evidence type="ECO:0000256" key="10">
    <source>
        <dbReference type="RuleBase" id="RU366046"/>
    </source>
</evidence>
<proteinExistence type="inferred from homology"/>
<evidence type="ECO:0000256" key="4">
    <source>
        <dbReference type="ARBA" id="ARBA00007637"/>
    </source>
</evidence>
<evidence type="ECO:0000256" key="3">
    <source>
        <dbReference type="ARBA" id="ARBA00004947"/>
    </source>
</evidence>
<dbReference type="KEGG" id="dli:dnl_14950"/>
<evidence type="ECO:0000256" key="9">
    <source>
        <dbReference type="ARBA" id="ARBA00023277"/>
    </source>
</evidence>
<dbReference type="InterPro" id="IPR036291">
    <property type="entry name" value="NAD(P)-bd_dom_sf"/>
</dbReference>
<sequence>MKQNVLIIGGAGYIGSHVCKYLAQKGHHPVVLDNLVYGHGNAVKWGPLIKGNAGDTEILNKLFSDYKFSGVMHFAAFAYVGESVKDPARYYRNNVCETINLLDALIANKISNFIFSSSCAVYGEPVEIPITEQHPLNPVNPYGRTKLMVEQILDDYEKAYGLKSICLRYFNAAGADPDGELGEDHEPETHLIPLLLEAAAGKRDAIHIFGDDYPTKDGTCIRDYIHINDLAQAHVTALERLINGLPGGKYNLGNGKGYSVKEVIETVNQITGRKILSKIQDRRPGDPPILIASAKKALNELGWKPEYPDLDTIIKTAWAWHRDR</sequence>
<evidence type="ECO:0000313" key="12">
    <source>
        <dbReference type="EMBL" id="QTA79239.1"/>
    </source>
</evidence>
<comment type="catalytic activity">
    <reaction evidence="1 10">
        <text>UDP-alpha-D-glucose = UDP-alpha-D-galactose</text>
        <dbReference type="Rhea" id="RHEA:22168"/>
        <dbReference type="ChEBI" id="CHEBI:58885"/>
        <dbReference type="ChEBI" id="CHEBI:66914"/>
        <dbReference type="EC" id="5.1.3.2"/>
    </reaction>
</comment>
<evidence type="ECO:0000256" key="5">
    <source>
        <dbReference type="ARBA" id="ARBA00013189"/>
    </source>
</evidence>
<keyword evidence="9 10" id="KW-0119">Carbohydrate metabolism</keyword>
<dbReference type="Pfam" id="PF01370">
    <property type="entry name" value="Epimerase"/>
    <property type="match status" value="1"/>
</dbReference>
<dbReference type="CDD" id="cd05247">
    <property type="entry name" value="UDP_G4E_1_SDR_e"/>
    <property type="match status" value="1"/>
</dbReference>
<evidence type="ECO:0000256" key="6">
    <source>
        <dbReference type="ARBA" id="ARBA00018569"/>
    </source>
</evidence>
<gene>
    <name evidence="12" type="primary">galE</name>
    <name evidence="12" type="ORF">dnl_14950</name>
</gene>
<dbReference type="EC" id="5.1.3.2" evidence="5 10"/>
<dbReference type="InterPro" id="IPR001509">
    <property type="entry name" value="Epimerase_deHydtase"/>
</dbReference>
<dbReference type="Gene3D" id="3.90.25.10">
    <property type="entry name" value="UDP-galactose 4-epimerase, domain 1"/>
    <property type="match status" value="1"/>
</dbReference>
<dbReference type="InterPro" id="IPR005886">
    <property type="entry name" value="UDP_G4E"/>
</dbReference>
<accession>A0A975B5Q2</accession>
<evidence type="ECO:0000256" key="7">
    <source>
        <dbReference type="ARBA" id="ARBA00023027"/>
    </source>
</evidence>
<dbReference type="SUPFAM" id="SSF51735">
    <property type="entry name" value="NAD(P)-binding Rossmann-fold domains"/>
    <property type="match status" value="1"/>
</dbReference>
<feature type="domain" description="NAD-dependent epimerase/dehydratase" evidence="11">
    <location>
        <begin position="5"/>
        <end position="253"/>
    </location>
</feature>
<keyword evidence="8 10" id="KW-0413">Isomerase</keyword>
<comment type="similarity">
    <text evidence="4 10">Belongs to the NAD(P)-dependent epimerase/dehydratase family.</text>
</comment>
<comment type="subunit">
    <text evidence="10">Homodimer.</text>
</comment>
<dbReference type="NCBIfam" id="TIGR01179">
    <property type="entry name" value="galE"/>
    <property type="match status" value="1"/>
</dbReference>
<comment type="pathway">
    <text evidence="3 10">Carbohydrate metabolism; galactose metabolism.</text>
</comment>
<evidence type="ECO:0000259" key="11">
    <source>
        <dbReference type="Pfam" id="PF01370"/>
    </source>
</evidence>
<dbReference type="GO" id="GO:0003978">
    <property type="term" value="F:UDP-glucose 4-epimerase activity"/>
    <property type="evidence" value="ECO:0007669"/>
    <property type="project" value="UniProtKB-UniRule"/>
</dbReference>
<evidence type="ECO:0000256" key="2">
    <source>
        <dbReference type="ARBA" id="ARBA00001911"/>
    </source>
</evidence>
<dbReference type="EMBL" id="CP061799">
    <property type="protein sequence ID" value="QTA79239.1"/>
    <property type="molecule type" value="Genomic_DNA"/>
</dbReference>
<reference evidence="12" key="1">
    <citation type="journal article" date="2021" name="Microb. Physiol.">
        <title>Proteogenomic Insights into the Physiology of Marine, Sulfate-Reducing, Filamentous Desulfonema limicola and Desulfonema magnum.</title>
        <authorList>
            <person name="Schnaars V."/>
            <person name="Wohlbrand L."/>
            <person name="Scheve S."/>
            <person name="Hinrichs C."/>
            <person name="Reinhardt R."/>
            <person name="Rabus R."/>
        </authorList>
    </citation>
    <scope>NUCLEOTIDE SEQUENCE</scope>
    <source>
        <strain evidence="12">5ac10</strain>
    </source>
</reference>
<evidence type="ECO:0000313" key="13">
    <source>
        <dbReference type="Proteomes" id="UP000663720"/>
    </source>
</evidence>
<dbReference type="Proteomes" id="UP000663720">
    <property type="component" value="Chromosome"/>
</dbReference>
<dbReference type="GO" id="GO:0033499">
    <property type="term" value="P:galactose catabolic process via UDP-galactose, Leloir pathway"/>
    <property type="evidence" value="ECO:0007669"/>
    <property type="project" value="TreeGrafter"/>
</dbReference>
<dbReference type="PANTHER" id="PTHR43725:SF53">
    <property type="entry name" value="UDP-ARABINOSE 4-EPIMERASE 1"/>
    <property type="match status" value="1"/>
</dbReference>
<evidence type="ECO:0000256" key="1">
    <source>
        <dbReference type="ARBA" id="ARBA00000083"/>
    </source>
</evidence>
<comment type="cofactor">
    <cofactor evidence="2 10">
        <name>NAD(+)</name>
        <dbReference type="ChEBI" id="CHEBI:57540"/>
    </cofactor>
</comment>
<dbReference type="RefSeq" id="WP_207691008.1">
    <property type="nucleotide sequence ID" value="NZ_CP061799.1"/>
</dbReference>
<dbReference type="PANTHER" id="PTHR43725">
    <property type="entry name" value="UDP-GLUCOSE 4-EPIMERASE"/>
    <property type="match status" value="1"/>
</dbReference>
<dbReference type="Gene3D" id="3.40.50.720">
    <property type="entry name" value="NAD(P)-binding Rossmann-like Domain"/>
    <property type="match status" value="1"/>
</dbReference>
<evidence type="ECO:0000256" key="8">
    <source>
        <dbReference type="ARBA" id="ARBA00023235"/>
    </source>
</evidence>
<keyword evidence="13" id="KW-1185">Reference proteome</keyword>
<keyword evidence="7 10" id="KW-0520">NAD</keyword>